<reference evidence="1" key="1">
    <citation type="submission" date="2020-12" db="EMBL/GenBank/DDBJ databases">
        <title>Metabolic potential, ecology and presence of endohyphal bacteria is reflected in genomic diversity of Mucoromycotina.</title>
        <authorList>
            <person name="Muszewska A."/>
            <person name="Okrasinska A."/>
            <person name="Steczkiewicz K."/>
            <person name="Drgas O."/>
            <person name="Orlowska M."/>
            <person name="Perlinska-Lenart U."/>
            <person name="Aleksandrzak-Piekarczyk T."/>
            <person name="Szatraj K."/>
            <person name="Zielenkiewicz U."/>
            <person name="Pilsyk S."/>
            <person name="Malc E."/>
            <person name="Mieczkowski P."/>
            <person name="Kruszewska J.S."/>
            <person name="Biernat P."/>
            <person name="Pawlowska J."/>
        </authorList>
    </citation>
    <scope>NUCLEOTIDE SEQUENCE</scope>
    <source>
        <strain evidence="1">CBS 226.32</strain>
    </source>
</reference>
<sequence length="209" mass="23526">MLRCLLTKKNYILKSGLQQRNLSSSYRLFNSNKNDVKLMSSTEEDWEQAKVKQSSIANNAIPQQASSAIPSSMLAAFNNMFDRGPNVGIEVITNKGFVLSNHIKIDQPLILLNGSPFLWNAPPRTAGFLPMKDWDIEAFKIFELVSPRPELIMFGTGREFAPIPEHIRQYFFKLGIQVDQMNSKHAAATYNVLAEEGRRIAAALLPLDE</sequence>
<dbReference type="GO" id="GO:0005743">
    <property type="term" value="C:mitochondrial inner membrane"/>
    <property type="evidence" value="ECO:0007669"/>
    <property type="project" value="TreeGrafter"/>
</dbReference>
<keyword evidence="2" id="KW-1185">Reference proteome</keyword>
<dbReference type="SUPFAM" id="SSF64076">
    <property type="entry name" value="MTH938-like"/>
    <property type="match status" value="1"/>
</dbReference>
<evidence type="ECO:0000313" key="1">
    <source>
        <dbReference type="EMBL" id="KAG2204174.1"/>
    </source>
</evidence>
<dbReference type="PANTHER" id="PTHR21192">
    <property type="entry name" value="NUCLEAR PROTEIN E3-3"/>
    <property type="match status" value="1"/>
</dbReference>
<dbReference type="OrthoDB" id="20681at2759"/>
<comment type="caution">
    <text evidence="1">The sequence shown here is derived from an EMBL/GenBank/DDBJ whole genome shotgun (WGS) entry which is preliminary data.</text>
</comment>
<organism evidence="1 2">
    <name type="scientific">Mucor plumbeus</name>
    <dbReference type="NCBI Taxonomy" id="97098"/>
    <lineage>
        <taxon>Eukaryota</taxon>
        <taxon>Fungi</taxon>
        <taxon>Fungi incertae sedis</taxon>
        <taxon>Mucoromycota</taxon>
        <taxon>Mucoromycotina</taxon>
        <taxon>Mucoromycetes</taxon>
        <taxon>Mucorales</taxon>
        <taxon>Mucorineae</taxon>
        <taxon>Mucoraceae</taxon>
        <taxon>Mucor</taxon>
    </lineage>
</organism>
<dbReference type="Proteomes" id="UP000650833">
    <property type="component" value="Unassembled WGS sequence"/>
</dbReference>
<dbReference type="InterPro" id="IPR036748">
    <property type="entry name" value="MTH938-like_sf"/>
</dbReference>
<dbReference type="Gene3D" id="3.40.1230.10">
    <property type="entry name" value="MTH938-like"/>
    <property type="match status" value="1"/>
</dbReference>
<evidence type="ECO:0000313" key="2">
    <source>
        <dbReference type="Proteomes" id="UP000650833"/>
    </source>
</evidence>
<dbReference type="Pfam" id="PF04430">
    <property type="entry name" value="DUF498"/>
    <property type="match status" value="1"/>
</dbReference>
<dbReference type="GO" id="GO:0032981">
    <property type="term" value="P:mitochondrial respiratory chain complex I assembly"/>
    <property type="evidence" value="ECO:0007669"/>
    <property type="project" value="TreeGrafter"/>
</dbReference>
<dbReference type="EMBL" id="JAEPRC010000207">
    <property type="protein sequence ID" value="KAG2204174.1"/>
    <property type="molecule type" value="Genomic_DNA"/>
</dbReference>
<evidence type="ECO:0008006" key="3">
    <source>
        <dbReference type="Google" id="ProtNLM"/>
    </source>
</evidence>
<dbReference type="PANTHER" id="PTHR21192:SF2">
    <property type="entry name" value="NADH DEHYDROGENASE [UBIQUINONE] 1 ALPHA SUBCOMPLEX ASSEMBLY FACTOR 3"/>
    <property type="match status" value="1"/>
</dbReference>
<gene>
    <name evidence="1" type="ORF">INT46_010285</name>
</gene>
<dbReference type="InterPro" id="IPR007523">
    <property type="entry name" value="NDUFAF3/AAMDC"/>
</dbReference>
<proteinExistence type="predicted"/>
<accession>A0A8H7V7L2</accession>
<protein>
    <recommendedName>
        <fullName evidence="3">NADH dehydrogenase [ubiquinone] 1 alpha subcomplex assembly factor 3</fullName>
    </recommendedName>
</protein>
<name>A0A8H7V7L2_9FUNG</name>
<dbReference type="AlphaFoldDB" id="A0A8H7V7L2"/>